<dbReference type="PANTHER" id="PTHR43711:SF1">
    <property type="entry name" value="HISTIDINE KINASE 1"/>
    <property type="match status" value="1"/>
</dbReference>
<dbReference type="InterPro" id="IPR000014">
    <property type="entry name" value="PAS"/>
</dbReference>
<dbReference type="Gene3D" id="3.30.450.20">
    <property type="entry name" value="PAS domain"/>
    <property type="match status" value="1"/>
</dbReference>
<dbReference type="RefSeq" id="WP_308351000.1">
    <property type="nucleotide sequence ID" value="NZ_CP129971.1"/>
</dbReference>
<dbReference type="InterPro" id="IPR035965">
    <property type="entry name" value="PAS-like_dom_sf"/>
</dbReference>
<dbReference type="Gene3D" id="3.30.565.10">
    <property type="entry name" value="Histidine kinase-like ATPase, C-terminal domain"/>
    <property type="match status" value="1"/>
</dbReference>
<name>A0AA51NC96_9BACT</name>
<dbReference type="SUPFAM" id="SSF55874">
    <property type="entry name" value="ATPase domain of HSP90 chaperone/DNA topoisomerase II/histidine kinase"/>
    <property type="match status" value="1"/>
</dbReference>
<dbReference type="InterPro" id="IPR003594">
    <property type="entry name" value="HATPase_dom"/>
</dbReference>
<evidence type="ECO:0000256" key="6">
    <source>
        <dbReference type="SAM" id="Coils"/>
    </source>
</evidence>
<dbReference type="SUPFAM" id="SSF55785">
    <property type="entry name" value="PYP-like sensor domain (PAS domain)"/>
    <property type="match status" value="1"/>
</dbReference>
<keyword evidence="5" id="KW-0902">Two-component regulatory system</keyword>
<dbReference type="InterPro" id="IPR036097">
    <property type="entry name" value="HisK_dim/P_sf"/>
</dbReference>
<dbReference type="PRINTS" id="PR00344">
    <property type="entry name" value="BCTRLSENSOR"/>
</dbReference>
<dbReference type="InterPro" id="IPR036890">
    <property type="entry name" value="HATPase_C_sf"/>
</dbReference>
<feature type="domain" description="Histidine kinase" evidence="7">
    <location>
        <begin position="169"/>
        <end position="386"/>
    </location>
</feature>
<accession>A0AA51NC96</accession>
<proteinExistence type="predicted"/>
<evidence type="ECO:0000256" key="3">
    <source>
        <dbReference type="ARBA" id="ARBA00022679"/>
    </source>
</evidence>
<dbReference type="SMART" id="SM00387">
    <property type="entry name" value="HATPase_c"/>
    <property type="match status" value="1"/>
</dbReference>
<dbReference type="Pfam" id="PF02518">
    <property type="entry name" value="HATPase_c"/>
    <property type="match status" value="1"/>
</dbReference>
<evidence type="ECO:0000256" key="1">
    <source>
        <dbReference type="ARBA" id="ARBA00000085"/>
    </source>
</evidence>
<comment type="catalytic activity">
    <reaction evidence="1">
        <text>ATP + protein L-histidine = ADP + protein N-phospho-L-histidine.</text>
        <dbReference type="EC" id="2.7.13.3"/>
    </reaction>
</comment>
<evidence type="ECO:0000313" key="9">
    <source>
        <dbReference type="Proteomes" id="UP001230496"/>
    </source>
</evidence>
<dbReference type="Proteomes" id="UP001230496">
    <property type="component" value="Chromosome"/>
</dbReference>
<dbReference type="Gene3D" id="1.10.287.130">
    <property type="match status" value="1"/>
</dbReference>
<keyword evidence="4 8" id="KW-0418">Kinase</keyword>
<keyword evidence="9" id="KW-1185">Reference proteome</keyword>
<gene>
    <name evidence="8" type="ORF">QYS49_34495</name>
</gene>
<keyword evidence="6" id="KW-0175">Coiled coil</keyword>
<evidence type="ECO:0000256" key="2">
    <source>
        <dbReference type="ARBA" id="ARBA00012438"/>
    </source>
</evidence>
<dbReference type="GO" id="GO:0000155">
    <property type="term" value="F:phosphorelay sensor kinase activity"/>
    <property type="evidence" value="ECO:0007669"/>
    <property type="project" value="InterPro"/>
</dbReference>
<dbReference type="InterPro" id="IPR004358">
    <property type="entry name" value="Sig_transdc_His_kin-like_C"/>
</dbReference>
<evidence type="ECO:0000259" key="7">
    <source>
        <dbReference type="PROSITE" id="PS50109"/>
    </source>
</evidence>
<evidence type="ECO:0000256" key="5">
    <source>
        <dbReference type="ARBA" id="ARBA00023012"/>
    </source>
</evidence>
<dbReference type="InterPro" id="IPR005467">
    <property type="entry name" value="His_kinase_dom"/>
</dbReference>
<protein>
    <recommendedName>
        <fullName evidence="2">histidine kinase</fullName>
        <ecNumber evidence="2">2.7.13.3</ecNumber>
    </recommendedName>
</protein>
<keyword evidence="3 8" id="KW-0808">Transferase</keyword>
<reference evidence="8 9" key="1">
    <citation type="submission" date="2023-08" db="EMBL/GenBank/DDBJ databases">
        <title>Comparative genomics and taxonomic characterization of three novel marine species of genus Marivirga.</title>
        <authorList>
            <person name="Muhammad N."/>
            <person name="Kim S.-G."/>
        </authorList>
    </citation>
    <scope>NUCLEOTIDE SEQUENCE [LARGE SCALE GENOMIC DNA]</scope>
    <source>
        <strain evidence="8 9">BDSF4-3</strain>
    </source>
</reference>
<dbReference type="NCBIfam" id="TIGR00229">
    <property type="entry name" value="sensory_box"/>
    <property type="match status" value="1"/>
</dbReference>
<dbReference type="PANTHER" id="PTHR43711">
    <property type="entry name" value="TWO-COMPONENT HISTIDINE KINASE"/>
    <property type="match status" value="1"/>
</dbReference>
<sequence length="386" mass="43521">MNARNSSSTKVNYLNYVLAGFVSTDIDGRILKTNSTFLSMIDCEKDQANEKMYFHDYLSKGSQIYYQTHFIPLLKMHSEVKEINLDIKSRNGVVPVLVNSSIIDIQGKTYIHTTLFEITRRETYERELFYEKKKAESLAQKLQKSNEIIEAQRNELAELNKQKDKIVGVMSHDFRSPLVELQSMMVLLTDYINDFTKEEMVNMLAKAKDSLSNTITLAENLIEWSMVQLEKSNTPEEAVNLNQIIEEVLTLQLQTAIKKNISISKSVDHNIKIGMPSNHIALVLRNLLTNAIKFTPENGAIKIAGYENSLESILIVQDSGAGMDPDLIESFQSNGRIKSSKGTRGEKGFGLGLFLVKDTIRSHNGNIEVKSEANKGTTFKVSIPKT</sequence>
<dbReference type="EC" id="2.7.13.3" evidence="2"/>
<dbReference type="AlphaFoldDB" id="A0AA51NC96"/>
<dbReference type="SUPFAM" id="SSF47384">
    <property type="entry name" value="Homodimeric domain of signal transducing histidine kinase"/>
    <property type="match status" value="1"/>
</dbReference>
<dbReference type="EMBL" id="CP129971">
    <property type="protein sequence ID" value="WMN12742.1"/>
    <property type="molecule type" value="Genomic_DNA"/>
</dbReference>
<evidence type="ECO:0000256" key="4">
    <source>
        <dbReference type="ARBA" id="ARBA00022777"/>
    </source>
</evidence>
<feature type="coiled-coil region" evidence="6">
    <location>
        <begin position="132"/>
        <end position="169"/>
    </location>
</feature>
<organism evidence="8 9">
    <name type="scientific">Marivirga salinarum</name>
    <dbReference type="NCBI Taxonomy" id="3059078"/>
    <lineage>
        <taxon>Bacteria</taxon>
        <taxon>Pseudomonadati</taxon>
        <taxon>Bacteroidota</taxon>
        <taxon>Cytophagia</taxon>
        <taxon>Cytophagales</taxon>
        <taxon>Marivirgaceae</taxon>
        <taxon>Marivirga</taxon>
    </lineage>
</organism>
<evidence type="ECO:0000313" key="8">
    <source>
        <dbReference type="EMBL" id="WMN12742.1"/>
    </source>
</evidence>
<dbReference type="PROSITE" id="PS50109">
    <property type="entry name" value="HIS_KIN"/>
    <property type="match status" value="1"/>
</dbReference>
<dbReference type="InterPro" id="IPR050736">
    <property type="entry name" value="Sensor_HK_Regulatory"/>
</dbReference>
<dbReference type="KEGG" id="msaa:QYS49_34495"/>